<dbReference type="AlphaFoldDB" id="A0A0B8Z6A7"/>
<dbReference type="Pfam" id="PF13439">
    <property type="entry name" value="Glyco_transf_4"/>
    <property type="match status" value="1"/>
</dbReference>
<evidence type="ECO:0000313" key="2">
    <source>
        <dbReference type="EMBL" id="KHS41788.1"/>
    </source>
</evidence>
<organism evidence="2 3">
    <name type="scientific">Novosphingobium subterraneum</name>
    <dbReference type="NCBI Taxonomy" id="48936"/>
    <lineage>
        <taxon>Bacteria</taxon>
        <taxon>Pseudomonadati</taxon>
        <taxon>Pseudomonadota</taxon>
        <taxon>Alphaproteobacteria</taxon>
        <taxon>Sphingomonadales</taxon>
        <taxon>Sphingomonadaceae</taxon>
        <taxon>Novosphingobium</taxon>
    </lineage>
</organism>
<gene>
    <name evidence="2" type="primary">mfpsA</name>
    <name evidence="2" type="ORF">NJ75_04508</name>
</gene>
<dbReference type="SUPFAM" id="SSF53756">
    <property type="entry name" value="UDP-Glycosyltransferase/glycogen phosphorylase"/>
    <property type="match status" value="1"/>
</dbReference>
<keyword evidence="3" id="KW-1185">Reference proteome</keyword>
<dbReference type="EMBL" id="JRVC01000034">
    <property type="protein sequence ID" value="KHS41788.1"/>
    <property type="molecule type" value="Genomic_DNA"/>
</dbReference>
<evidence type="ECO:0000313" key="3">
    <source>
        <dbReference type="Proteomes" id="UP000031338"/>
    </source>
</evidence>
<dbReference type="Pfam" id="PF13692">
    <property type="entry name" value="Glyco_trans_1_4"/>
    <property type="match status" value="1"/>
</dbReference>
<dbReference type="EC" id="2.4.1.246" evidence="2"/>
<feature type="domain" description="Glycosyltransferase subfamily 4-like N-terminal" evidence="1">
    <location>
        <begin position="66"/>
        <end position="195"/>
    </location>
</feature>
<proteinExistence type="predicted"/>
<protein>
    <submittedName>
        <fullName evidence="2">Mannosylfructose-phosphate synthase</fullName>
        <ecNumber evidence="2">2.4.1.246</ecNumber>
    </submittedName>
</protein>
<sequence length="379" mass="42804">MDSDSAKLDQYMVKSSLRVALVALGSPYVRRSWSGIPYFALKEVERRFEHVHVIDTPIVDEWLRRLSWLARLGILLSREPLVSKLFGLYVARQLDAAKPDFVISIGAAHKLAYLRRSWPIVHVADGFYRQIIDFYPKYQPLGKRARRLGDRIQRALFERCALVMPTSDWAANCAINDYSVAPERVMVTPIGANLDSFPAPPVLRANTAPLKLLFAGYDWNRKGGQLVLETFRLLRERYDDAELHIVGCNPAITERNVTVYGRLAKSALEELYRRASFFFMPSRQEAFGLVYCEAAAFGLPSVATQTGGVGTIITDHSNGLLLPLEATAEEYAAAILDVWEDELAYAKMQYAARDAFVKRLNWAKWGDVLVERLTSMHAS</sequence>
<evidence type="ECO:0000259" key="1">
    <source>
        <dbReference type="Pfam" id="PF13439"/>
    </source>
</evidence>
<name>A0A0B8Z6A7_9SPHN</name>
<dbReference type="STRING" id="48936.NJ75_04508"/>
<dbReference type="InterPro" id="IPR050194">
    <property type="entry name" value="Glycosyltransferase_grp1"/>
</dbReference>
<dbReference type="PANTHER" id="PTHR45947:SF3">
    <property type="entry name" value="SULFOQUINOVOSYL TRANSFERASE SQD2"/>
    <property type="match status" value="1"/>
</dbReference>
<accession>A0A0B8Z6A7</accession>
<dbReference type="CDD" id="cd03801">
    <property type="entry name" value="GT4_PimA-like"/>
    <property type="match status" value="1"/>
</dbReference>
<dbReference type="Proteomes" id="UP000031338">
    <property type="component" value="Unassembled WGS sequence"/>
</dbReference>
<dbReference type="Gene3D" id="3.40.50.2000">
    <property type="entry name" value="Glycogen Phosphorylase B"/>
    <property type="match status" value="2"/>
</dbReference>
<keyword evidence="2" id="KW-0808">Transferase</keyword>
<dbReference type="InterPro" id="IPR028098">
    <property type="entry name" value="Glyco_trans_4-like_N"/>
</dbReference>
<dbReference type="PANTHER" id="PTHR45947">
    <property type="entry name" value="SULFOQUINOVOSYL TRANSFERASE SQD2"/>
    <property type="match status" value="1"/>
</dbReference>
<keyword evidence="2" id="KW-0328">Glycosyltransferase</keyword>
<reference evidence="2 3" key="1">
    <citation type="submission" date="2014-10" db="EMBL/GenBank/DDBJ databases">
        <title>Draft genome sequence of Novosphingobium subterraneum DSM 12447.</title>
        <authorList>
            <person name="Gan H.M."/>
            <person name="Gan H.Y."/>
            <person name="Savka M.A."/>
        </authorList>
    </citation>
    <scope>NUCLEOTIDE SEQUENCE [LARGE SCALE GENOMIC DNA]</scope>
    <source>
        <strain evidence="2 3">DSM 12447</strain>
    </source>
</reference>
<dbReference type="PATRIC" id="fig|48936.3.peg.4541"/>
<dbReference type="GO" id="GO:0103011">
    <property type="term" value="F:mannosylfructose-phosphate synthase activity"/>
    <property type="evidence" value="ECO:0007669"/>
    <property type="project" value="UniProtKB-EC"/>
</dbReference>
<comment type="caution">
    <text evidence="2">The sequence shown here is derived from an EMBL/GenBank/DDBJ whole genome shotgun (WGS) entry which is preliminary data.</text>
</comment>
<dbReference type="RefSeq" id="WP_169745765.1">
    <property type="nucleotide sequence ID" value="NZ_JRVC01000034.1"/>
</dbReference>